<protein>
    <recommendedName>
        <fullName evidence="4">Nuclear pore complex protein Nup98-Nup96</fullName>
    </recommendedName>
</protein>
<dbReference type="InterPro" id="IPR021967">
    <property type="entry name" value="Nup98_C"/>
</dbReference>
<evidence type="ECO:0000256" key="8">
    <source>
        <dbReference type="ARBA" id="ARBA00022927"/>
    </source>
</evidence>
<dbReference type="Pfam" id="PF12110">
    <property type="entry name" value="Nup96"/>
    <property type="match status" value="1"/>
</dbReference>
<evidence type="ECO:0000256" key="4">
    <source>
        <dbReference type="ARBA" id="ARBA00013472"/>
    </source>
</evidence>
<dbReference type="Proteomes" id="UP001174909">
    <property type="component" value="Unassembled WGS sequence"/>
</dbReference>
<dbReference type="GO" id="GO:0051028">
    <property type="term" value="P:mRNA transport"/>
    <property type="evidence" value="ECO:0007669"/>
    <property type="project" value="UniProtKB-KW"/>
</dbReference>
<feature type="compositionally biased region" description="Basic and acidic residues" evidence="12">
    <location>
        <begin position="341"/>
        <end position="359"/>
    </location>
</feature>
<feature type="region of interest" description="Disordered" evidence="12">
    <location>
        <begin position="543"/>
        <end position="580"/>
    </location>
</feature>
<accession>A0AA35U2D1</accession>
<dbReference type="InterPro" id="IPR007230">
    <property type="entry name" value="Nup98_auto-Pept-S59_dom"/>
</dbReference>
<sequence>MILEPPEEEEGVPKETFVPRKSIKTLIIQPKRSPPPLPDSTSPPHTDLTPHTPIAMETPPMSHTHSPPPRSSILPSSSSSPPAFSVSKTGRDESIESPQLRLGTTSNLIEKPIPIRPTVSPGRGREGTPDVTTPPRPTHTSDSTHTHSTETTPTSGLTRQPLHSRDVSSTDGNDLGLVLTRNGYYTQPVLSELETTKTVEGRCEVENFTVGRRGYGKVCFLGVTDVVDLDLDCLVVIGVKEVSVYPDDSCKPEVGRGLNKPARVTLEQAWPICKTTRQPITDPERLDKMGYEEKLRRSTAKIGGTFIEYDRQTGTCVFEVEHFSKYKLQTDDSDEEEGGEGEGREGLPKRVKMAKEGHQARQTSSKTGQSSFKTSQTRQLDEDEAMSDEEQFRDAEDGVAPMEPRPPAPPPSHSMTAAMGLNTHHIQVMKASFFGANKRGNPGGVVRGGYHWQPTQDQIGGHGNWLLSGRHRQSDTIATGMERTLGGIEFRDTPSPIPYLPSDTPSHHFRGNKAQPTRATPIPTPSQSLLDFAGEDSLHHSTVQNLSRSSFLHSTTAGRSARRPRPPAPPTYGLIKGQVTPRGDLNSLVPMSDSLVCGRTRLAADAGLFLGRSFRVGWGPNWTLSHSGSSISGTRHGNGTHSLQVVVEKVSPTPFMINAPPQRISPFFEPYLASQLEHSDVKFDSDSSIPRFHPKEGACLLHGFDALSRHLPPSRDGDGLAQRQMQLLWGLAMALWGELEGASENPALADQTSYVHRLARRKAVTRWLMQAAASTVEKEVSASGDTDSEYLGALLSLVSGRQIAGACHLAHRHGDHKLALLLGQITGGKPNFRRLAYEQLDLWRRLGVQEHISCPRLCLYALLAGLMVWDRDEEGEGGEGVNVCRGLDWKRVFGLHLWYSCSPTARVAEAVAQFTRAFSDEGCYTLPPVPAYMEMKGAGFVPPTFGNYDDLTLDSCFHLLRLYCARDHSLERSLDPATSVPFHLDYRISWHLWSVLHSLYYTHLHASSLSLLHLSFSSQLESVGLWHWAVFVLLHLPLPAAREESVRAVMMRGCSASEEMTDEEEFLVESLQIPETWVYSAKAARAGYDGNHRQQALHLLQAEEWNHAHSVIIDHLAADDIISGDTSSLQNMLATLSDPSHSSNIPNWDHTGSGYLDFLRISSRLEKMAQESEEVDSYELEDLYAGLTQLAQRVRHLPARSPRETLCQVEIARRTAAYTKVVCELRMNLIGGDDMTDPPNPSREIGHTLLPLPLPSDAVLAEFRQLIQPHITELLV</sequence>
<dbReference type="GO" id="GO:0000973">
    <property type="term" value="P:post-transcriptional tethering of RNA polymerase II gene DNA at nuclear periphery"/>
    <property type="evidence" value="ECO:0007669"/>
    <property type="project" value="TreeGrafter"/>
</dbReference>
<reference evidence="14" key="1">
    <citation type="submission" date="2023-03" db="EMBL/GenBank/DDBJ databases">
        <authorList>
            <person name="Steffen K."/>
            <person name="Cardenas P."/>
        </authorList>
    </citation>
    <scope>NUCLEOTIDE SEQUENCE</scope>
</reference>
<keyword evidence="7" id="KW-0509">mRNA transport</keyword>
<dbReference type="GO" id="GO:0003723">
    <property type="term" value="F:RNA binding"/>
    <property type="evidence" value="ECO:0007669"/>
    <property type="project" value="TreeGrafter"/>
</dbReference>
<feature type="domain" description="Peptidase S59" evidence="13">
    <location>
        <begin position="181"/>
        <end position="323"/>
    </location>
</feature>
<evidence type="ECO:0000256" key="11">
    <source>
        <dbReference type="ARBA" id="ARBA00023242"/>
    </source>
</evidence>
<dbReference type="GO" id="GO:0006405">
    <property type="term" value="P:RNA export from nucleus"/>
    <property type="evidence" value="ECO:0007669"/>
    <property type="project" value="TreeGrafter"/>
</dbReference>
<comment type="caution">
    <text evidence="14">The sequence shown here is derived from an EMBL/GenBank/DDBJ whole genome shotgun (WGS) entry which is preliminary data.</text>
</comment>
<feature type="region of interest" description="Disordered" evidence="12">
    <location>
        <begin position="1"/>
        <end position="174"/>
    </location>
</feature>
<keyword evidence="9" id="KW-0811">Translocation</keyword>
<evidence type="ECO:0000256" key="6">
    <source>
        <dbReference type="ARBA" id="ARBA00022813"/>
    </source>
</evidence>
<evidence type="ECO:0000256" key="7">
    <source>
        <dbReference type="ARBA" id="ARBA00022816"/>
    </source>
</evidence>
<evidence type="ECO:0000256" key="2">
    <source>
        <dbReference type="ARBA" id="ARBA00004620"/>
    </source>
</evidence>
<dbReference type="AlphaFoldDB" id="A0AA35U2D1"/>
<keyword evidence="10" id="KW-0906">Nuclear pore complex</keyword>
<dbReference type="EMBL" id="CASHTH010004480">
    <property type="protein sequence ID" value="CAI8057886.1"/>
    <property type="molecule type" value="Genomic_DNA"/>
</dbReference>
<keyword evidence="15" id="KW-1185">Reference proteome</keyword>
<evidence type="ECO:0000256" key="5">
    <source>
        <dbReference type="ARBA" id="ARBA00022448"/>
    </source>
</evidence>
<evidence type="ECO:0000313" key="14">
    <source>
        <dbReference type="EMBL" id="CAI8057886.1"/>
    </source>
</evidence>
<dbReference type="SUPFAM" id="SSF82215">
    <property type="entry name" value="C-terminal autoproteolytic domain of nucleoporin nup98"/>
    <property type="match status" value="1"/>
</dbReference>
<feature type="compositionally biased region" description="Acidic residues" evidence="12">
    <location>
        <begin position="331"/>
        <end position="340"/>
    </location>
</feature>
<dbReference type="GO" id="GO:0044614">
    <property type="term" value="C:nuclear pore cytoplasmic filaments"/>
    <property type="evidence" value="ECO:0007669"/>
    <property type="project" value="TreeGrafter"/>
</dbReference>
<evidence type="ECO:0000259" key="13">
    <source>
        <dbReference type="PROSITE" id="PS51434"/>
    </source>
</evidence>
<comment type="subcellular location">
    <subcellularLocation>
        <location evidence="2">Nucleus membrane</location>
        <topology evidence="2">Peripheral membrane protein</topology>
        <orientation evidence="2">Nucleoplasmic side</orientation>
    </subcellularLocation>
    <subcellularLocation>
        <location evidence="1">Nucleus</location>
        <location evidence="1">Nuclear pore complex</location>
    </subcellularLocation>
</comment>
<evidence type="ECO:0000256" key="12">
    <source>
        <dbReference type="SAM" id="MobiDB-lite"/>
    </source>
</evidence>
<dbReference type="Pfam" id="PF04096">
    <property type="entry name" value="Nucleoporin2"/>
    <property type="match status" value="1"/>
</dbReference>
<feature type="compositionally biased region" description="Acidic residues" evidence="12">
    <location>
        <begin position="1"/>
        <end position="10"/>
    </location>
</feature>
<dbReference type="GO" id="GO:0031965">
    <property type="term" value="C:nuclear membrane"/>
    <property type="evidence" value="ECO:0007669"/>
    <property type="project" value="UniProtKB-SubCell"/>
</dbReference>
<gene>
    <name evidence="14" type="ORF">GBAR_LOCUS31507</name>
</gene>
<keyword evidence="8" id="KW-0653">Protein transport</keyword>
<organism evidence="14 15">
    <name type="scientific">Geodia barretti</name>
    <name type="common">Barrett's horny sponge</name>
    <dbReference type="NCBI Taxonomy" id="519541"/>
    <lineage>
        <taxon>Eukaryota</taxon>
        <taxon>Metazoa</taxon>
        <taxon>Porifera</taxon>
        <taxon>Demospongiae</taxon>
        <taxon>Heteroscleromorpha</taxon>
        <taxon>Tetractinellida</taxon>
        <taxon>Astrophorina</taxon>
        <taxon>Geodiidae</taxon>
        <taxon>Geodia</taxon>
    </lineage>
</organism>
<feature type="compositionally biased region" description="Polar residues" evidence="12">
    <location>
        <begin position="360"/>
        <end position="378"/>
    </location>
</feature>
<keyword evidence="5" id="KW-0813">Transport</keyword>
<feature type="region of interest" description="Disordered" evidence="12">
    <location>
        <begin position="328"/>
        <end position="392"/>
    </location>
</feature>
<keyword evidence="6" id="KW-0068">Autocatalytic cleavage</keyword>
<dbReference type="GO" id="GO:0008139">
    <property type="term" value="F:nuclear localization sequence binding"/>
    <property type="evidence" value="ECO:0007669"/>
    <property type="project" value="TreeGrafter"/>
</dbReference>
<feature type="compositionally biased region" description="Polar residues" evidence="12">
    <location>
        <begin position="543"/>
        <end position="553"/>
    </location>
</feature>
<dbReference type="Gene3D" id="3.30.1610.10">
    <property type="entry name" value="Peptidase S59, nucleoporin"/>
    <property type="match status" value="1"/>
</dbReference>
<dbReference type="GO" id="GO:0017056">
    <property type="term" value="F:structural constituent of nuclear pore"/>
    <property type="evidence" value="ECO:0007669"/>
    <property type="project" value="InterPro"/>
</dbReference>
<evidence type="ECO:0000256" key="10">
    <source>
        <dbReference type="ARBA" id="ARBA00023132"/>
    </source>
</evidence>
<evidence type="ECO:0000256" key="3">
    <source>
        <dbReference type="ARBA" id="ARBA00008926"/>
    </source>
</evidence>
<evidence type="ECO:0000256" key="9">
    <source>
        <dbReference type="ARBA" id="ARBA00023010"/>
    </source>
</evidence>
<dbReference type="GO" id="GO:0006606">
    <property type="term" value="P:protein import into nucleus"/>
    <property type="evidence" value="ECO:0007669"/>
    <property type="project" value="TreeGrafter"/>
</dbReference>
<feature type="compositionally biased region" description="Low complexity" evidence="12">
    <location>
        <begin position="58"/>
        <end position="87"/>
    </location>
</feature>
<dbReference type="InterPro" id="IPR036903">
    <property type="entry name" value="Nup98_auto-Pept-S59_dom_sf"/>
</dbReference>
<dbReference type="GO" id="GO:0034398">
    <property type="term" value="P:telomere tethering at nuclear periphery"/>
    <property type="evidence" value="ECO:0007669"/>
    <property type="project" value="TreeGrafter"/>
</dbReference>
<keyword evidence="11" id="KW-0539">Nucleus</keyword>
<proteinExistence type="inferred from homology"/>
<evidence type="ECO:0000313" key="15">
    <source>
        <dbReference type="Proteomes" id="UP001174909"/>
    </source>
</evidence>
<comment type="similarity">
    <text evidence="3">Belongs to the nucleoporin GLFG family.</text>
</comment>
<dbReference type="PROSITE" id="PS51434">
    <property type="entry name" value="NUP_C"/>
    <property type="match status" value="1"/>
</dbReference>
<dbReference type="Gene3D" id="1.25.40.690">
    <property type="match status" value="1"/>
</dbReference>
<name>A0AA35U2D1_GEOBA</name>
<feature type="region of interest" description="Disordered" evidence="12">
    <location>
        <begin position="504"/>
        <end position="524"/>
    </location>
</feature>
<evidence type="ECO:0000256" key="1">
    <source>
        <dbReference type="ARBA" id="ARBA00004567"/>
    </source>
</evidence>
<dbReference type="PANTHER" id="PTHR23198">
    <property type="entry name" value="NUCLEOPORIN"/>
    <property type="match status" value="1"/>
</dbReference>
<dbReference type="InterPro" id="IPR037665">
    <property type="entry name" value="Nucleoporin_S59-like"/>
</dbReference>
<dbReference type="PANTHER" id="PTHR23198:SF6">
    <property type="entry name" value="NUCLEAR PORE COMPLEX PROTEIN NUP98-NUP96"/>
    <property type="match status" value="1"/>
</dbReference>